<dbReference type="SMART" id="SM00342">
    <property type="entry name" value="HTH_ARAC"/>
    <property type="match status" value="1"/>
</dbReference>
<feature type="transmembrane region" description="Helical" evidence="4">
    <location>
        <begin position="51"/>
        <end position="74"/>
    </location>
</feature>
<evidence type="ECO:0000313" key="6">
    <source>
        <dbReference type="EMBL" id="PJZ79027.1"/>
    </source>
</evidence>
<feature type="domain" description="HTH araC/xylS-type" evidence="5">
    <location>
        <begin position="278"/>
        <end position="380"/>
    </location>
</feature>
<evidence type="ECO:0000256" key="2">
    <source>
        <dbReference type="ARBA" id="ARBA00023125"/>
    </source>
</evidence>
<reference evidence="6 7" key="1">
    <citation type="submission" date="2017-07" db="EMBL/GenBank/DDBJ databases">
        <title>Leptospira spp. isolated from tropical soils.</title>
        <authorList>
            <person name="Thibeaux R."/>
            <person name="Iraola G."/>
            <person name="Ferres I."/>
            <person name="Bierque E."/>
            <person name="Girault D."/>
            <person name="Soupe-Gilbert M.-E."/>
            <person name="Picardeau M."/>
            <person name="Goarant C."/>
        </authorList>
    </citation>
    <scope>NUCLEOTIDE SEQUENCE [LARGE SCALE GENOMIC DNA]</scope>
    <source>
        <strain evidence="6 7">ES4-C-A1</strain>
    </source>
</reference>
<gene>
    <name evidence="6" type="ORF">CH365_02040</name>
</gene>
<comment type="caution">
    <text evidence="6">The sequence shown here is derived from an EMBL/GenBank/DDBJ whole genome shotgun (WGS) entry which is preliminary data.</text>
</comment>
<organism evidence="6 7">
    <name type="scientific">Leptospira neocaledonica</name>
    <dbReference type="NCBI Taxonomy" id="2023192"/>
    <lineage>
        <taxon>Bacteria</taxon>
        <taxon>Pseudomonadati</taxon>
        <taxon>Spirochaetota</taxon>
        <taxon>Spirochaetia</taxon>
        <taxon>Leptospirales</taxon>
        <taxon>Leptospiraceae</taxon>
        <taxon>Leptospira</taxon>
    </lineage>
</organism>
<dbReference type="AlphaFoldDB" id="A0A2N0A400"/>
<dbReference type="Pfam" id="PF12833">
    <property type="entry name" value="HTH_18"/>
    <property type="match status" value="1"/>
</dbReference>
<dbReference type="InterPro" id="IPR018060">
    <property type="entry name" value="HTH_AraC"/>
</dbReference>
<dbReference type="PANTHER" id="PTHR43280">
    <property type="entry name" value="ARAC-FAMILY TRANSCRIPTIONAL REGULATOR"/>
    <property type="match status" value="1"/>
</dbReference>
<dbReference type="InterPro" id="IPR018062">
    <property type="entry name" value="HTH_AraC-typ_CS"/>
</dbReference>
<evidence type="ECO:0000256" key="4">
    <source>
        <dbReference type="SAM" id="Phobius"/>
    </source>
</evidence>
<feature type="transmembrane region" description="Helical" evidence="4">
    <location>
        <begin position="80"/>
        <end position="99"/>
    </location>
</feature>
<feature type="transmembrane region" description="Helical" evidence="4">
    <location>
        <begin position="20"/>
        <end position="42"/>
    </location>
</feature>
<dbReference type="Proteomes" id="UP000231843">
    <property type="component" value="Unassembled WGS sequence"/>
</dbReference>
<dbReference type="RefSeq" id="WP_100766927.1">
    <property type="nucleotide sequence ID" value="NZ_NPEA01000001.1"/>
</dbReference>
<evidence type="ECO:0000256" key="1">
    <source>
        <dbReference type="ARBA" id="ARBA00023015"/>
    </source>
</evidence>
<dbReference type="Gene3D" id="1.10.10.60">
    <property type="entry name" value="Homeodomain-like"/>
    <property type="match status" value="2"/>
</dbReference>
<feature type="transmembrane region" description="Helical" evidence="4">
    <location>
        <begin position="197"/>
        <end position="216"/>
    </location>
</feature>
<keyword evidence="1" id="KW-0805">Transcription regulation</keyword>
<feature type="transmembrane region" description="Helical" evidence="4">
    <location>
        <begin position="120"/>
        <end position="138"/>
    </location>
</feature>
<keyword evidence="4" id="KW-0472">Membrane</keyword>
<dbReference type="GO" id="GO:0003700">
    <property type="term" value="F:DNA-binding transcription factor activity"/>
    <property type="evidence" value="ECO:0007669"/>
    <property type="project" value="InterPro"/>
</dbReference>
<dbReference type="PROSITE" id="PS00041">
    <property type="entry name" value="HTH_ARAC_FAMILY_1"/>
    <property type="match status" value="1"/>
</dbReference>
<evidence type="ECO:0000259" key="5">
    <source>
        <dbReference type="PROSITE" id="PS01124"/>
    </source>
</evidence>
<sequence length="383" mass="43151">MPPEGMGSHSYYNPGIWFQILWAITQFGTALGILMSLGQLVLEKKTALNRLLALIFLILGLIQGSFLLLVSGYYVEFPRISLIQFPLIASVGPILFGIHSVSQDRDSEEVSSLGLEKKHLLLPSLVWLVYILAVLLLPKDWILEKISIFLRETGWNEGEILLSSPILILIFYIGLILKGSSDLLRWEILQEEWTARILAFMVVSTFLNLGFGGIYLSSKMPIFLLACSAMMGVSLCLAYLIGHKRPEFFQVLQEVSQATRQKYARSLLSGVNRQALRDSLTQLMEKEKLYRDEKLGLADLADELALSTHQISELINQELGKNFSAFVNDYRIKEACELLQKEPNRSILDIAFEVGFATKSSFHRAFQKHTGKTPSEFRGSQSV</sequence>
<dbReference type="EMBL" id="NPEA01000001">
    <property type="protein sequence ID" value="PJZ79027.1"/>
    <property type="molecule type" value="Genomic_DNA"/>
</dbReference>
<name>A0A2N0A400_9LEPT</name>
<dbReference type="PRINTS" id="PR00032">
    <property type="entry name" value="HTHARAC"/>
</dbReference>
<dbReference type="PROSITE" id="PS01124">
    <property type="entry name" value="HTH_ARAC_FAMILY_2"/>
    <property type="match status" value="1"/>
</dbReference>
<keyword evidence="3" id="KW-0804">Transcription</keyword>
<accession>A0A2N0A400</accession>
<keyword evidence="7" id="KW-1185">Reference proteome</keyword>
<dbReference type="OrthoDB" id="345413at2"/>
<feature type="transmembrane region" description="Helical" evidence="4">
    <location>
        <begin position="222"/>
        <end position="242"/>
    </location>
</feature>
<evidence type="ECO:0000313" key="7">
    <source>
        <dbReference type="Proteomes" id="UP000231843"/>
    </source>
</evidence>
<feature type="transmembrane region" description="Helical" evidence="4">
    <location>
        <begin position="158"/>
        <end position="177"/>
    </location>
</feature>
<proteinExistence type="predicted"/>
<dbReference type="InterPro" id="IPR009057">
    <property type="entry name" value="Homeodomain-like_sf"/>
</dbReference>
<dbReference type="GO" id="GO:0043565">
    <property type="term" value="F:sequence-specific DNA binding"/>
    <property type="evidence" value="ECO:0007669"/>
    <property type="project" value="InterPro"/>
</dbReference>
<dbReference type="InterPro" id="IPR020449">
    <property type="entry name" value="Tscrpt_reg_AraC-type_HTH"/>
</dbReference>
<dbReference type="PANTHER" id="PTHR43280:SF29">
    <property type="entry name" value="ARAC-FAMILY TRANSCRIPTIONAL REGULATOR"/>
    <property type="match status" value="1"/>
</dbReference>
<keyword evidence="4" id="KW-1133">Transmembrane helix</keyword>
<keyword evidence="4" id="KW-0812">Transmembrane</keyword>
<protein>
    <submittedName>
        <fullName evidence="6">AraC family transcriptional regulator</fullName>
    </submittedName>
</protein>
<keyword evidence="2" id="KW-0238">DNA-binding</keyword>
<evidence type="ECO:0000256" key="3">
    <source>
        <dbReference type="ARBA" id="ARBA00023163"/>
    </source>
</evidence>
<dbReference type="SUPFAM" id="SSF46689">
    <property type="entry name" value="Homeodomain-like"/>
    <property type="match status" value="1"/>
</dbReference>